<keyword evidence="5 8" id="KW-0560">Oxidoreductase</keyword>
<evidence type="ECO:0000313" key="10">
    <source>
        <dbReference type="Proteomes" id="UP001500842"/>
    </source>
</evidence>
<comment type="cofactor">
    <cofactor evidence="1">
        <name>heme</name>
        <dbReference type="ChEBI" id="CHEBI:30413"/>
    </cofactor>
</comment>
<evidence type="ECO:0000256" key="2">
    <source>
        <dbReference type="ARBA" id="ARBA00010617"/>
    </source>
</evidence>
<evidence type="ECO:0000256" key="5">
    <source>
        <dbReference type="ARBA" id="ARBA00023002"/>
    </source>
</evidence>
<protein>
    <submittedName>
        <fullName evidence="9">Cytochrome P450</fullName>
    </submittedName>
</protein>
<evidence type="ECO:0000256" key="4">
    <source>
        <dbReference type="ARBA" id="ARBA00022723"/>
    </source>
</evidence>
<evidence type="ECO:0000256" key="6">
    <source>
        <dbReference type="ARBA" id="ARBA00023004"/>
    </source>
</evidence>
<dbReference type="CDD" id="cd00302">
    <property type="entry name" value="cytochrome_P450"/>
    <property type="match status" value="1"/>
</dbReference>
<organism evidence="9 10">
    <name type="scientific">Nocardioides humi</name>
    <dbReference type="NCBI Taxonomy" id="449461"/>
    <lineage>
        <taxon>Bacteria</taxon>
        <taxon>Bacillati</taxon>
        <taxon>Actinomycetota</taxon>
        <taxon>Actinomycetes</taxon>
        <taxon>Propionibacteriales</taxon>
        <taxon>Nocardioidaceae</taxon>
        <taxon>Nocardioides</taxon>
    </lineage>
</organism>
<reference evidence="9 10" key="1">
    <citation type="journal article" date="2019" name="Int. J. Syst. Evol. Microbiol.">
        <title>The Global Catalogue of Microorganisms (GCM) 10K type strain sequencing project: providing services to taxonomists for standard genome sequencing and annotation.</title>
        <authorList>
            <consortium name="The Broad Institute Genomics Platform"/>
            <consortium name="The Broad Institute Genome Sequencing Center for Infectious Disease"/>
            <person name="Wu L."/>
            <person name="Ma J."/>
        </authorList>
    </citation>
    <scope>NUCLEOTIDE SEQUENCE [LARGE SCALE GENOMIC DNA]</scope>
    <source>
        <strain evidence="9 10">JCM 14942</strain>
    </source>
</reference>
<dbReference type="PROSITE" id="PS00086">
    <property type="entry name" value="CYTOCHROME_P450"/>
    <property type="match status" value="1"/>
</dbReference>
<sequence>MVERDFDYASLKGLTVLRGWDDIAFVLKSPDFIQLKGDLPVIGRPFNKGSLLSLNGHEHLARRRLYSPLFSNESLSYLYHHAARPVIVEALLRVHEQAKDVSSLPSADLAQLVPSMLYRVSAKVAGVDDVETEDQIKDFRAVLGRYAKGVSLEFFEDPESFVDEALAGKAELAERFLKPAVARRAEMVKAFHEGRLEKADLNRDLITLWLLDDEDLLHGRSAAKEEDLLVEFALFLYTASGTTQRLLPHVIQSISDWIAAHPEDADKTTDSAFLRGAIAETLRHHGLPAMLRRAVTDVELPSGTRLSPSELVALDYVDANKDPKVFGDDAGDWNPHRIERNIKGHPWGMSFGGGAHMCIGRRLVTGGDWRKGTTASDRDIDGTVVAIVRALFEAGVRPDVEGESVSHGQAQLSQFDEYVVYPVVFDRLGEFAASVAKSDA</sequence>
<comment type="similarity">
    <text evidence="2 8">Belongs to the cytochrome P450 family.</text>
</comment>
<dbReference type="PANTHER" id="PTHR24286:SF24">
    <property type="entry name" value="LANOSTEROL 14-ALPHA DEMETHYLASE"/>
    <property type="match status" value="1"/>
</dbReference>
<comment type="caution">
    <text evidence="9">The sequence shown here is derived from an EMBL/GenBank/DDBJ whole genome shotgun (WGS) entry which is preliminary data.</text>
</comment>
<accession>A0ABN2BYF2</accession>
<dbReference type="InterPro" id="IPR001128">
    <property type="entry name" value="Cyt_P450"/>
</dbReference>
<keyword evidence="6 8" id="KW-0408">Iron</keyword>
<keyword evidence="10" id="KW-1185">Reference proteome</keyword>
<dbReference type="PANTHER" id="PTHR24286">
    <property type="entry name" value="CYTOCHROME P450 26"/>
    <property type="match status" value="1"/>
</dbReference>
<evidence type="ECO:0000256" key="8">
    <source>
        <dbReference type="RuleBase" id="RU000461"/>
    </source>
</evidence>
<dbReference type="InterPro" id="IPR017972">
    <property type="entry name" value="Cyt_P450_CS"/>
</dbReference>
<proteinExistence type="inferred from homology"/>
<evidence type="ECO:0000256" key="1">
    <source>
        <dbReference type="ARBA" id="ARBA00001971"/>
    </source>
</evidence>
<evidence type="ECO:0000313" key="9">
    <source>
        <dbReference type="EMBL" id="GAA1548121.1"/>
    </source>
</evidence>
<dbReference type="EMBL" id="BAAAOR010000049">
    <property type="protein sequence ID" value="GAA1548121.1"/>
    <property type="molecule type" value="Genomic_DNA"/>
</dbReference>
<gene>
    <name evidence="9" type="ORF">GCM10009788_57700</name>
</gene>
<dbReference type="Gene3D" id="1.10.630.10">
    <property type="entry name" value="Cytochrome P450"/>
    <property type="match status" value="1"/>
</dbReference>
<dbReference type="Proteomes" id="UP001500842">
    <property type="component" value="Unassembled WGS sequence"/>
</dbReference>
<keyword evidence="7 8" id="KW-0503">Monooxygenase</keyword>
<dbReference type="Pfam" id="PF00067">
    <property type="entry name" value="p450"/>
    <property type="match status" value="1"/>
</dbReference>
<dbReference type="InterPro" id="IPR036396">
    <property type="entry name" value="Cyt_P450_sf"/>
</dbReference>
<name>A0ABN2BYF2_9ACTN</name>
<evidence type="ECO:0000256" key="3">
    <source>
        <dbReference type="ARBA" id="ARBA00022617"/>
    </source>
</evidence>
<evidence type="ECO:0000256" key="7">
    <source>
        <dbReference type="ARBA" id="ARBA00023033"/>
    </source>
</evidence>
<keyword evidence="4 8" id="KW-0479">Metal-binding</keyword>
<keyword evidence="3 8" id="KW-0349">Heme</keyword>
<dbReference type="SUPFAM" id="SSF48264">
    <property type="entry name" value="Cytochrome P450"/>
    <property type="match status" value="1"/>
</dbReference>